<name>A0A7G1II01_MYCKA</name>
<evidence type="ECO:0000313" key="2">
    <source>
        <dbReference type="EMBL" id="BCI90074.1"/>
    </source>
</evidence>
<evidence type="ECO:0000256" key="1">
    <source>
        <dbReference type="SAM" id="MobiDB-lite"/>
    </source>
</evidence>
<dbReference type="AlphaFoldDB" id="A0A7G1II01"/>
<organism evidence="2 3">
    <name type="scientific">Mycobacterium kansasii</name>
    <dbReference type="NCBI Taxonomy" id="1768"/>
    <lineage>
        <taxon>Bacteria</taxon>
        <taxon>Bacillati</taxon>
        <taxon>Actinomycetota</taxon>
        <taxon>Actinomycetes</taxon>
        <taxon>Mycobacteriales</taxon>
        <taxon>Mycobacteriaceae</taxon>
        <taxon>Mycobacterium</taxon>
    </lineage>
</organism>
<evidence type="ECO:0000313" key="3">
    <source>
        <dbReference type="Proteomes" id="UP000516380"/>
    </source>
</evidence>
<gene>
    <name evidence="2" type="ORF">NIIDMKKI_52800</name>
</gene>
<keyword evidence="3" id="KW-1185">Reference proteome</keyword>
<feature type="region of interest" description="Disordered" evidence="1">
    <location>
        <begin position="55"/>
        <end position="81"/>
    </location>
</feature>
<accession>A0A7G1II01</accession>
<protein>
    <submittedName>
        <fullName evidence="2">Uncharacterized protein</fullName>
    </submittedName>
</protein>
<dbReference type="Proteomes" id="UP000516380">
    <property type="component" value="Chromosome"/>
</dbReference>
<reference evidence="2 3" key="1">
    <citation type="submission" date="2020-07" db="EMBL/GenBank/DDBJ databases">
        <title>Mycobacterium kansasii (former subtype) with zoonotic potential isolated from diseased indoor pet cat, Japan.</title>
        <authorList>
            <person name="Fukano H."/>
            <person name="Terazono T."/>
            <person name="Hoshino Y."/>
        </authorList>
    </citation>
    <scope>NUCLEOTIDE SEQUENCE [LARGE SCALE GENOMIC DNA]</scope>
    <source>
        <strain evidence="2 3">Kuro-I</strain>
    </source>
</reference>
<sequence length="81" mass="8795">MPFVCWAAPVVGDSAASDTIAKALDGVVFWDVEQWNPVAEVRPWPRRYAVDQLGRSGTRRVRPGVQSAGKAATRPTVDTAE</sequence>
<dbReference type="EMBL" id="AP023343">
    <property type="protein sequence ID" value="BCI90074.1"/>
    <property type="molecule type" value="Genomic_DNA"/>
</dbReference>
<proteinExistence type="predicted"/>